<comment type="caution">
    <text evidence="2">The sequence shown here is derived from an EMBL/GenBank/DDBJ whole genome shotgun (WGS) entry which is preliminary data.</text>
</comment>
<evidence type="ECO:0000313" key="3">
    <source>
        <dbReference type="Proteomes" id="UP001370490"/>
    </source>
</evidence>
<reference evidence="2 3" key="1">
    <citation type="submission" date="2023-12" db="EMBL/GenBank/DDBJ databases">
        <title>A high-quality genome assembly for Dillenia turbinata (Dilleniales).</title>
        <authorList>
            <person name="Chanderbali A."/>
        </authorList>
    </citation>
    <scope>NUCLEOTIDE SEQUENCE [LARGE SCALE GENOMIC DNA]</scope>
    <source>
        <strain evidence="2">LSX21</strain>
        <tissue evidence="2">Leaf</tissue>
    </source>
</reference>
<dbReference type="PANTHER" id="PTHR46284:SF9">
    <property type="entry name" value="OS02G0109800 PROTEIN"/>
    <property type="match status" value="1"/>
</dbReference>
<proteinExistence type="predicted"/>
<dbReference type="AlphaFoldDB" id="A0AAN8Z436"/>
<sequence>MSILHLELDCLQSQNHFPILQENSAPASPEEAADHHLALICEAKGDYESALEHLVLASMAMITNGQDNEVAAIDISIGGIYMSLCRYDEAVFSYQKALTVFKSTKGDNHPTVASVFIRLADLYYKTGKIRESKSYCENAMRIYTKPVPGTTSDEIANGLTDIATIFQAMT</sequence>
<keyword evidence="3" id="KW-1185">Reference proteome</keyword>
<dbReference type="Pfam" id="PF13424">
    <property type="entry name" value="TPR_12"/>
    <property type="match status" value="1"/>
</dbReference>
<gene>
    <name evidence="2" type="ORF">RJ641_015857</name>
</gene>
<accession>A0AAN8Z436</accession>
<dbReference type="PROSITE" id="PS50005">
    <property type="entry name" value="TPR"/>
    <property type="match status" value="1"/>
</dbReference>
<evidence type="ECO:0008006" key="4">
    <source>
        <dbReference type="Google" id="ProtNLM"/>
    </source>
</evidence>
<dbReference type="SUPFAM" id="SSF48452">
    <property type="entry name" value="TPR-like"/>
    <property type="match status" value="1"/>
</dbReference>
<dbReference type="PANTHER" id="PTHR46284">
    <property type="entry name" value="PROTEIN KINESIN LIGHT CHAIN-RELATED 3"/>
    <property type="match status" value="1"/>
</dbReference>
<dbReference type="SMART" id="SM00028">
    <property type="entry name" value="TPR"/>
    <property type="match status" value="2"/>
</dbReference>
<evidence type="ECO:0000313" key="2">
    <source>
        <dbReference type="EMBL" id="KAK6919953.1"/>
    </source>
</evidence>
<dbReference type="Proteomes" id="UP001370490">
    <property type="component" value="Unassembled WGS sequence"/>
</dbReference>
<feature type="repeat" description="TPR" evidence="1">
    <location>
        <begin position="71"/>
        <end position="104"/>
    </location>
</feature>
<protein>
    <recommendedName>
        <fullName evidence="4">Kinesin light chain</fullName>
    </recommendedName>
</protein>
<dbReference type="InterPro" id="IPR019734">
    <property type="entry name" value="TPR_rpt"/>
</dbReference>
<evidence type="ECO:0000256" key="1">
    <source>
        <dbReference type="PROSITE-ProRule" id="PRU00339"/>
    </source>
</evidence>
<dbReference type="InterPro" id="IPR011990">
    <property type="entry name" value="TPR-like_helical_dom_sf"/>
</dbReference>
<dbReference type="Gene3D" id="1.25.40.10">
    <property type="entry name" value="Tetratricopeptide repeat domain"/>
    <property type="match status" value="1"/>
</dbReference>
<dbReference type="EMBL" id="JBAMMX010000021">
    <property type="protein sequence ID" value="KAK6919953.1"/>
    <property type="molecule type" value="Genomic_DNA"/>
</dbReference>
<organism evidence="2 3">
    <name type="scientific">Dillenia turbinata</name>
    <dbReference type="NCBI Taxonomy" id="194707"/>
    <lineage>
        <taxon>Eukaryota</taxon>
        <taxon>Viridiplantae</taxon>
        <taxon>Streptophyta</taxon>
        <taxon>Embryophyta</taxon>
        <taxon>Tracheophyta</taxon>
        <taxon>Spermatophyta</taxon>
        <taxon>Magnoliopsida</taxon>
        <taxon>eudicotyledons</taxon>
        <taxon>Gunneridae</taxon>
        <taxon>Pentapetalae</taxon>
        <taxon>Dilleniales</taxon>
        <taxon>Dilleniaceae</taxon>
        <taxon>Dillenia</taxon>
    </lineage>
</organism>
<keyword evidence="1" id="KW-0802">TPR repeat</keyword>
<name>A0AAN8Z436_9MAGN</name>